<evidence type="ECO:0000313" key="8">
    <source>
        <dbReference type="EMBL" id="KAF0492558.1"/>
    </source>
</evidence>
<comment type="caution">
    <text evidence="8">The sequence shown here is derived from an EMBL/GenBank/DDBJ whole genome shotgun (WGS) entry which is preliminary data.</text>
</comment>
<protein>
    <recommendedName>
        <fullName evidence="7">CHCH domain-containing protein</fullName>
    </recommendedName>
</protein>
<evidence type="ECO:0000256" key="6">
    <source>
        <dbReference type="SAM" id="MobiDB-lite"/>
    </source>
</evidence>
<evidence type="ECO:0000259" key="7">
    <source>
        <dbReference type="Pfam" id="PF06747"/>
    </source>
</evidence>
<comment type="subcellular location">
    <subcellularLocation>
        <location evidence="1">Cytoplasm</location>
    </subcellularLocation>
</comment>
<sequence>MSFGRTPNISTFNSTPPDRGSFPLDHEGECKQLVKEYLQCLKDNLGNNGNCRHLSKAYLKCRMNKGLMVPDEMKNLGFHDEETNDNKDK</sequence>
<dbReference type="EMBL" id="WTPW01000640">
    <property type="protein sequence ID" value="KAF0492558.1"/>
    <property type="molecule type" value="Genomic_DNA"/>
</dbReference>
<keyword evidence="3" id="KW-1015">Disulfide bond</keyword>
<organism evidence="8 9">
    <name type="scientific">Gigaspora margarita</name>
    <dbReference type="NCBI Taxonomy" id="4874"/>
    <lineage>
        <taxon>Eukaryota</taxon>
        <taxon>Fungi</taxon>
        <taxon>Fungi incertae sedis</taxon>
        <taxon>Mucoromycota</taxon>
        <taxon>Glomeromycotina</taxon>
        <taxon>Glomeromycetes</taxon>
        <taxon>Diversisporales</taxon>
        <taxon>Gigasporaceae</taxon>
        <taxon>Gigaspora</taxon>
    </lineage>
</organism>
<dbReference type="PANTHER" id="PTHR21107">
    <property type="entry name" value="CYTOCHROME C OXIDASE ASSEMBLY PROTEIN COX19"/>
    <property type="match status" value="1"/>
</dbReference>
<evidence type="ECO:0000313" key="9">
    <source>
        <dbReference type="Proteomes" id="UP000439903"/>
    </source>
</evidence>
<dbReference type="PANTHER" id="PTHR21107:SF2">
    <property type="entry name" value="CYTOCHROME C OXIDASE ASSEMBLY PROTEIN COX19"/>
    <property type="match status" value="1"/>
</dbReference>
<keyword evidence="2" id="KW-0963">Cytoplasm</keyword>
<comment type="function">
    <text evidence="4">Required for the assembly of mitochondrial cytochrome c oxidase.</text>
</comment>
<evidence type="ECO:0000256" key="1">
    <source>
        <dbReference type="ARBA" id="ARBA00004496"/>
    </source>
</evidence>
<accession>A0A8H4AGG1</accession>
<proteinExistence type="inferred from homology"/>
<feature type="domain" description="CHCH" evidence="7">
    <location>
        <begin position="30"/>
        <end position="64"/>
    </location>
</feature>
<comment type="similarity">
    <text evidence="5">Belongs to the COX19 family.</text>
</comment>
<dbReference type="GO" id="GO:0005758">
    <property type="term" value="C:mitochondrial intermembrane space"/>
    <property type="evidence" value="ECO:0007669"/>
    <property type="project" value="TreeGrafter"/>
</dbReference>
<feature type="compositionally biased region" description="Polar residues" evidence="6">
    <location>
        <begin position="1"/>
        <end position="16"/>
    </location>
</feature>
<dbReference type="PROSITE" id="PS51808">
    <property type="entry name" value="CHCH"/>
    <property type="match status" value="1"/>
</dbReference>
<evidence type="ECO:0000256" key="4">
    <source>
        <dbReference type="ARBA" id="ARBA00037279"/>
    </source>
</evidence>
<dbReference type="InterPro" id="IPR010625">
    <property type="entry name" value="CHCH"/>
</dbReference>
<evidence type="ECO:0000256" key="2">
    <source>
        <dbReference type="ARBA" id="ARBA00022490"/>
    </source>
</evidence>
<dbReference type="OrthoDB" id="268594at2759"/>
<dbReference type="Proteomes" id="UP000439903">
    <property type="component" value="Unassembled WGS sequence"/>
</dbReference>
<dbReference type="AlphaFoldDB" id="A0A8H4AGG1"/>
<keyword evidence="9" id="KW-1185">Reference proteome</keyword>
<gene>
    <name evidence="8" type="ORF">F8M41_021618</name>
</gene>
<evidence type="ECO:0000256" key="5">
    <source>
        <dbReference type="ARBA" id="ARBA00038223"/>
    </source>
</evidence>
<dbReference type="Pfam" id="PF06747">
    <property type="entry name" value="CHCH"/>
    <property type="match status" value="1"/>
</dbReference>
<dbReference type="InterPro" id="IPR051383">
    <property type="entry name" value="COX19"/>
</dbReference>
<evidence type="ECO:0000256" key="3">
    <source>
        <dbReference type="ARBA" id="ARBA00023157"/>
    </source>
</evidence>
<name>A0A8H4AGG1_GIGMA</name>
<reference evidence="8 9" key="1">
    <citation type="journal article" date="2019" name="Environ. Microbiol.">
        <title>At the nexus of three kingdoms: the genome of the mycorrhizal fungus Gigaspora margarita provides insights into plant, endobacterial and fungal interactions.</title>
        <authorList>
            <person name="Venice F."/>
            <person name="Ghignone S."/>
            <person name="Salvioli di Fossalunga A."/>
            <person name="Amselem J."/>
            <person name="Novero M."/>
            <person name="Xianan X."/>
            <person name="Sedzielewska Toro K."/>
            <person name="Morin E."/>
            <person name="Lipzen A."/>
            <person name="Grigoriev I.V."/>
            <person name="Henrissat B."/>
            <person name="Martin F.M."/>
            <person name="Bonfante P."/>
        </authorList>
    </citation>
    <scope>NUCLEOTIDE SEQUENCE [LARGE SCALE GENOMIC DNA]</scope>
    <source>
        <strain evidence="8 9">BEG34</strain>
    </source>
</reference>
<dbReference type="GO" id="GO:0033617">
    <property type="term" value="P:mitochondrial respiratory chain complex IV assembly"/>
    <property type="evidence" value="ECO:0007669"/>
    <property type="project" value="TreeGrafter"/>
</dbReference>
<feature type="region of interest" description="Disordered" evidence="6">
    <location>
        <begin position="1"/>
        <end position="24"/>
    </location>
</feature>